<dbReference type="EMBL" id="CP054803">
    <property type="protein sequence ID" value="QKU21770.1"/>
    <property type="molecule type" value="Genomic_DNA"/>
</dbReference>
<dbReference type="AlphaFoldDB" id="A0A6N1MWI8"/>
<dbReference type="PROSITE" id="PS51257">
    <property type="entry name" value="PROKAR_LIPOPROTEIN"/>
    <property type="match status" value="1"/>
</dbReference>
<dbReference type="RefSeq" id="WP_004280187.1">
    <property type="nucleotide sequence ID" value="NZ_CAYTBE010000002.1"/>
</dbReference>
<protein>
    <submittedName>
        <fullName evidence="1">Uncharacterized protein</fullName>
    </submittedName>
</protein>
<accession>A0A6N1MWI8</accession>
<organism evidence="1 2">
    <name type="scientific">Acinetobacter lwoffii</name>
    <dbReference type="NCBI Taxonomy" id="28090"/>
    <lineage>
        <taxon>Bacteria</taxon>
        <taxon>Pseudomonadati</taxon>
        <taxon>Pseudomonadota</taxon>
        <taxon>Gammaproteobacteria</taxon>
        <taxon>Moraxellales</taxon>
        <taxon>Moraxellaceae</taxon>
        <taxon>Acinetobacter</taxon>
    </lineage>
</organism>
<dbReference type="Proteomes" id="UP000509126">
    <property type="component" value="Chromosome"/>
</dbReference>
<evidence type="ECO:0000313" key="2">
    <source>
        <dbReference type="Proteomes" id="UP000509126"/>
    </source>
</evidence>
<proteinExistence type="predicted"/>
<evidence type="ECO:0000313" key="1">
    <source>
        <dbReference type="EMBL" id="QKU21770.1"/>
    </source>
</evidence>
<name>A0A6N1MWI8_ACILW</name>
<sequence length="113" mass="12963">MKNRILITLLMSLAISGCQKHQAESLAEADANIKAQFEQSDNQLSAYLDKLDSSTISLEERTRILCEQYPKEYKNNYMPALLKLAPKEYTEKELLTDLDNALNFYKLKANIQC</sequence>
<reference evidence="1 2" key="1">
    <citation type="submission" date="2019-11" db="EMBL/GenBank/DDBJ databases">
        <title>FDA dAtabase for Regulatory Grade micrObial Sequences (FDA-ARGOS): Supporting development and validation of Infectious Disease Dx tests.</title>
        <authorList>
            <person name="Patel R."/>
            <person name="Rucinski S."/>
            <person name="Tallon L."/>
            <person name="Sadzewicz L."/>
            <person name="Vavikolanu K."/>
            <person name="Mehta A."/>
            <person name="Aluvathingal J."/>
            <person name="Nadendla S."/>
            <person name="Nandy P."/>
            <person name="Geyer C."/>
            <person name="Yan Y."/>
            <person name="Sichtig H."/>
        </authorList>
    </citation>
    <scope>NUCLEOTIDE SEQUENCE [LARGE SCALE GENOMIC DNA]</scope>
    <source>
        <strain evidence="1 2">FDAARGOS_557</strain>
    </source>
</reference>
<gene>
    <name evidence="1" type="ORF">FOB19_10395</name>
</gene>